<evidence type="ECO:0000259" key="4">
    <source>
        <dbReference type="Pfam" id="PF00061"/>
    </source>
</evidence>
<organism evidence="5">
    <name type="scientific">Culex pipiens</name>
    <name type="common">House mosquito</name>
    <dbReference type="NCBI Taxonomy" id="7175"/>
    <lineage>
        <taxon>Eukaryota</taxon>
        <taxon>Metazoa</taxon>
        <taxon>Ecdysozoa</taxon>
        <taxon>Arthropoda</taxon>
        <taxon>Hexapoda</taxon>
        <taxon>Insecta</taxon>
        <taxon>Pterygota</taxon>
        <taxon>Neoptera</taxon>
        <taxon>Endopterygota</taxon>
        <taxon>Diptera</taxon>
        <taxon>Nematocera</taxon>
        <taxon>Culicoidea</taxon>
        <taxon>Culicidae</taxon>
        <taxon>Culicinae</taxon>
        <taxon>Culicini</taxon>
        <taxon>Culex</taxon>
        <taxon>Culex</taxon>
    </lineage>
</organism>
<dbReference type="GO" id="GO:0000302">
    <property type="term" value="P:response to reactive oxygen species"/>
    <property type="evidence" value="ECO:0007669"/>
    <property type="project" value="TreeGrafter"/>
</dbReference>
<feature type="domain" description="Lipocalin/cytosolic fatty-acid binding" evidence="4">
    <location>
        <begin position="127"/>
        <end position="180"/>
    </location>
</feature>
<keyword evidence="2" id="KW-1015">Disulfide bond</keyword>
<evidence type="ECO:0000256" key="2">
    <source>
        <dbReference type="ARBA" id="ARBA00023157"/>
    </source>
</evidence>
<dbReference type="InterPro" id="IPR000566">
    <property type="entry name" value="Lipocln_cytosolic_FA-bd_dom"/>
</dbReference>
<dbReference type="PRINTS" id="PR01273">
    <property type="entry name" value="INVTBRTCOLOR"/>
</dbReference>
<dbReference type="SUPFAM" id="SSF50814">
    <property type="entry name" value="Lipocalins"/>
    <property type="match status" value="1"/>
</dbReference>
<keyword evidence="5" id="KW-0449">Lipoprotein</keyword>
<dbReference type="PANTHER" id="PTHR10612">
    <property type="entry name" value="APOLIPOPROTEIN D"/>
    <property type="match status" value="1"/>
</dbReference>
<dbReference type="InterPro" id="IPR012674">
    <property type="entry name" value="Calycin"/>
</dbReference>
<feature type="signal peptide" evidence="3">
    <location>
        <begin position="1"/>
        <end position="23"/>
    </location>
</feature>
<dbReference type="PIRSF" id="PIRSF036893">
    <property type="entry name" value="Lipocalin_ApoD"/>
    <property type="match status" value="1"/>
</dbReference>
<dbReference type="GO" id="GO:0005737">
    <property type="term" value="C:cytoplasm"/>
    <property type="evidence" value="ECO:0007669"/>
    <property type="project" value="TreeGrafter"/>
</dbReference>
<name>A0A8D8J908_CULPI</name>
<dbReference type="EMBL" id="HBUE01167643">
    <property type="protein sequence ID" value="CAG6513432.1"/>
    <property type="molecule type" value="Transcribed_RNA"/>
</dbReference>
<dbReference type="InterPro" id="IPR022271">
    <property type="entry name" value="Lipocalin_ApoD"/>
</dbReference>
<sequence>MKSSAIAIGLLLAMIATSSSVMAVIYEKYCIRFEESYTFSEDRFVGKWYEIRRLEDPIHDQDEHCVQEKFTRSANMMDFEIVRSVQANASAEPVYSTGVASPRVLASAVVPQFFLRYNTTSPADPDTPIDIVKTDYNSYAILYSCLQINSTTVAENAWIYSRRLDIPKPTAELINKFIATKFNHPEHKWGTTVQSSPFCKPTNITNSSHGLHQLSSLWRSLLVLLLAKMLF</sequence>
<proteinExistence type="inferred from homology"/>
<dbReference type="Gene3D" id="2.40.128.20">
    <property type="match status" value="1"/>
</dbReference>
<dbReference type="GO" id="GO:0006629">
    <property type="term" value="P:lipid metabolic process"/>
    <property type="evidence" value="ECO:0007669"/>
    <property type="project" value="TreeGrafter"/>
</dbReference>
<protein>
    <submittedName>
        <fullName evidence="5">Apolipoprotein D</fullName>
    </submittedName>
</protein>
<reference evidence="5" key="1">
    <citation type="submission" date="2021-05" db="EMBL/GenBank/DDBJ databases">
        <authorList>
            <person name="Alioto T."/>
            <person name="Alioto T."/>
            <person name="Gomez Garrido J."/>
        </authorList>
    </citation>
    <scope>NUCLEOTIDE SEQUENCE</scope>
</reference>
<dbReference type="PANTHER" id="PTHR10612:SF62">
    <property type="entry name" value="LIPOCALIN_CYTOSOLIC FATTY-ACID BINDING DOMAIN-CONTAINING PROTEIN"/>
    <property type="match status" value="1"/>
</dbReference>
<feature type="chain" id="PRO_5034315310" evidence="3">
    <location>
        <begin position="24"/>
        <end position="231"/>
    </location>
</feature>
<dbReference type="InterPro" id="IPR003057">
    <property type="entry name" value="Invtbrt_color"/>
</dbReference>
<dbReference type="Pfam" id="PF00061">
    <property type="entry name" value="Lipocalin"/>
    <property type="match status" value="1"/>
</dbReference>
<evidence type="ECO:0000256" key="3">
    <source>
        <dbReference type="PIRNR" id="PIRNR036893"/>
    </source>
</evidence>
<accession>A0A8D8J908</accession>
<evidence type="ECO:0000313" key="5">
    <source>
        <dbReference type="EMBL" id="CAG6564901.1"/>
    </source>
</evidence>
<dbReference type="AlphaFoldDB" id="A0A8D8J908"/>
<dbReference type="GO" id="GO:0031409">
    <property type="term" value="F:pigment binding"/>
    <property type="evidence" value="ECO:0007669"/>
    <property type="project" value="InterPro"/>
</dbReference>
<evidence type="ECO:0000256" key="1">
    <source>
        <dbReference type="ARBA" id="ARBA00006889"/>
    </source>
</evidence>
<comment type="similarity">
    <text evidence="1 3">Belongs to the calycin superfamily. Lipocalin family.</text>
</comment>
<dbReference type="EMBL" id="HBUE01272963">
    <property type="protein sequence ID" value="CAG6564901.1"/>
    <property type="molecule type" value="Transcribed_RNA"/>
</dbReference>
<keyword evidence="3" id="KW-0732">Signal</keyword>